<protein>
    <recommendedName>
        <fullName evidence="3">DUF4179 domain-containing protein</fullName>
    </recommendedName>
</protein>
<proteinExistence type="predicted"/>
<dbReference type="Proteomes" id="UP001236507">
    <property type="component" value="Unassembled WGS sequence"/>
</dbReference>
<evidence type="ECO:0000313" key="2">
    <source>
        <dbReference type="Proteomes" id="UP001236507"/>
    </source>
</evidence>
<reference evidence="1 2" key="1">
    <citation type="submission" date="2023-05" db="EMBL/GenBank/DDBJ databases">
        <title>Novel species of genus Flectobacillus isolated from stream in China.</title>
        <authorList>
            <person name="Lu H."/>
        </authorList>
    </citation>
    <scope>NUCLEOTIDE SEQUENCE [LARGE SCALE GENOMIC DNA]</scope>
    <source>
        <strain evidence="1 2">KCTC 42575</strain>
    </source>
</reference>
<dbReference type="RefSeq" id="WP_166579548.1">
    <property type="nucleotide sequence ID" value="NZ_JASHIF010000019.1"/>
</dbReference>
<gene>
    <name evidence="1" type="ORF">QM524_19605</name>
</gene>
<organism evidence="1 2">
    <name type="scientific">Flectobacillus roseus</name>
    <dbReference type="NCBI Taxonomy" id="502259"/>
    <lineage>
        <taxon>Bacteria</taxon>
        <taxon>Pseudomonadati</taxon>
        <taxon>Bacteroidota</taxon>
        <taxon>Cytophagia</taxon>
        <taxon>Cytophagales</taxon>
        <taxon>Flectobacillaceae</taxon>
        <taxon>Flectobacillus</taxon>
    </lineage>
</organism>
<keyword evidence="2" id="KW-1185">Reference proteome</keyword>
<accession>A0ABT6YD12</accession>
<evidence type="ECO:0000313" key="1">
    <source>
        <dbReference type="EMBL" id="MDI9861435.1"/>
    </source>
</evidence>
<dbReference type="EMBL" id="JASHIF010000019">
    <property type="protein sequence ID" value="MDI9861435.1"/>
    <property type="molecule type" value="Genomic_DNA"/>
</dbReference>
<sequence>MKIRTRRFFRNPMVLLGFLLCFVASLISFSHGVADFNQNRQGFFKGNISFEENREHSFKTSKVVVKKLIERGGNSITIMATDDSTSESVYVRLYNVDKPSTFFIPGNGTQKNVGNIVKDFSQYRDINNFYQASLPNAEGLLNGVGRVNIIKLTDDEIEGEIIIMANNAEGEQAQLSWSKFKANIQ</sequence>
<evidence type="ECO:0008006" key="3">
    <source>
        <dbReference type="Google" id="ProtNLM"/>
    </source>
</evidence>
<name>A0ABT6YD12_9BACT</name>
<comment type="caution">
    <text evidence="1">The sequence shown here is derived from an EMBL/GenBank/DDBJ whole genome shotgun (WGS) entry which is preliminary data.</text>
</comment>